<gene>
    <name evidence="1" type="ORF">GCM10022257_26930</name>
</gene>
<reference evidence="2" key="1">
    <citation type="journal article" date="2019" name="Int. J. Syst. Evol. Microbiol.">
        <title>The Global Catalogue of Microorganisms (GCM) 10K type strain sequencing project: providing services to taxonomists for standard genome sequencing and annotation.</title>
        <authorList>
            <consortium name="The Broad Institute Genomics Platform"/>
            <consortium name="The Broad Institute Genome Sequencing Center for Infectious Disease"/>
            <person name="Wu L."/>
            <person name="Ma J."/>
        </authorList>
    </citation>
    <scope>NUCLEOTIDE SEQUENCE [LARGE SCALE GENOMIC DNA]</scope>
    <source>
        <strain evidence="2">JCM 17452</strain>
    </source>
</reference>
<dbReference type="EMBL" id="BAABAV010000003">
    <property type="protein sequence ID" value="GAA4270592.1"/>
    <property type="molecule type" value="Genomic_DNA"/>
</dbReference>
<comment type="caution">
    <text evidence="1">The sequence shown here is derived from an EMBL/GenBank/DDBJ whole genome shotgun (WGS) entry which is preliminary data.</text>
</comment>
<keyword evidence="2" id="KW-1185">Reference proteome</keyword>
<organism evidence="1 2">
    <name type="scientific">Hyunsoonleella aestuarii</name>
    <dbReference type="NCBI Taxonomy" id="912802"/>
    <lineage>
        <taxon>Bacteria</taxon>
        <taxon>Pseudomonadati</taxon>
        <taxon>Bacteroidota</taxon>
        <taxon>Flavobacteriia</taxon>
        <taxon>Flavobacteriales</taxon>
        <taxon>Flavobacteriaceae</taxon>
    </lineage>
</organism>
<name>A0ABP8EEP5_9FLAO</name>
<evidence type="ECO:0000313" key="2">
    <source>
        <dbReference type="Proteomes" id="UP001500027"/>
    </source>
</evidence>
<evidence type="ECO:0000313" key="1">
    <source>
        <dbReference type="EMBL" id="GAA4270592.1"/>
    </source>
</evidence>
<dbReference type="Proteomes" id="UP001500027">
    <property type="component" value="Unassembled WGS sequence"/>
</dbReference>
<sequence length="44" mass="4979">MENGLSELRKDINSGKIEEIIKSYENVFGDYLYVIGKKQAGNTL</sequence>
<protein>
    <submittedName>
        <fullName evidence="1">Uncharacterized protein</fullName>
    </submittedName>
</protein>
<dbReference type="RefSeq" id="WP_262709995.1">
    <property type="nucleotide sequence ID" value="NZ_BAABAV010000003.1"/>
</dbReference>
<accession>A0ABP8EEP5</accession>
<proteinExistence type="predicted"/>